<dbReference type="InterPro" id="IPR016454">
    <property type="entry name" value="Cysteine_dSase"/>
</dbReference>
<dbReference type="InterPro" id="IPR015421">
    <property type="entry name" value="PyrdxlP-dep_Trfase_major"/>
</dbReference>
<keyword evidence="7" id="KW-0408">Iron</keyword>
<dbReference type="PIRSF" id="PIRSF005572">
    <property type="entry name" value="NifS"/>
    <property type="match status" value="1"/>
</dbReference>
<dbReference type="RefSeq" id="WP_114546926.1">
    <property type="nucleotide sequence ID" value="NZ_PPTT01000021.1"/>
</dbReference>
<evidence type="ECO:0000256" key="9">
    <source>
        <dbReference type="ARBA" id="ARBA00050776"/>
    </source>
</evidence>
<comment type="catalytic activity">
    <reaction evidence="9">
        <text>(sulfur carrier)-H + L-cysteine = (sulfur carrier)-SH + L-alanine</text>
        <dbReference type="Rhea" id="RHEA:43892"/>
        <dbReference type="Rhea" id="RHEA-COMP:14737"/>
        <dbReference type="Rhea" id="RHEA-COMP:14739"/>
        <dbReference type="ChEBI" id="CHEBI:29917"/>
        <dbReference type="ChEBI" id="CHEBI:35235"/>
        <dbReference type="ChEBI" id="CHEBI:57972"/>
        <dbReference type="ChEBI" id="CHEBI:64428"/>
        <dbReference type="EC" id="2.8.1.7"/>
    </reaction>
</comment>
<proteinExistence type="inferred from homology"/>
<dbReference type="PROSITE" id="PS00595">
    <property type="entry name" value="AA_TRANSFER_CLASS_5"/>
    <property type="match status" value="1"/>
</dbReference>
<reference evidence="12 13" key="1">
    <citation type="journal article" date="2018" name="Elife">
        <title>Discovery and characterization of a prevalent human gut bacterial enzyme sufficient for the inactivation of a family of plant toxins.</title>
        <authorList>
            <person name="Koppel N."/>
            <person name="Bisanz J.E."/>
            <person name="Pandelia M.E."/>
            <person name="Turnbaugh P.J."/>
            <person name="Balskus E.P."/>
        </authorList>
    </citation>
    <scope>NUCLEOTIDE SEQUENCE [LARGE SCALE GENOMIC DNA]</scope>
    <source>
        <strain evidence="12 13">DSM 16107</strain>
    </source>
</reference>
<dbReference type="InterPro" id="IPR020578">
    <property type="entry name" value="Aminotrans_V_PyrdxlP_BS"/>
</dbReference>
<evidence type="ECO:0000256" key="5">
    <source>
        <dbReference type="ARBA" id="ARBA00022723"/>
    </source>
</evidence>
<dbReference type="SUPFAM" id="SSF53383">
    <property type="entry name" value="PLP-dependent transferases"/>
    <property type="match status" value="1"/>
</dbReference>
<feature type="domain" description="Aminotransferase class V" evidence="11">
    <location>
        <begin position="3"/>
        <end position="382"/>
    </location>
</feature>
<evidence type="ECO:0000256" key="1">
    <source>
        <dbReference type="ARBA" id="ARBA00001933"/>
    </source>
</evidence>
<evidence type="ECO:0000256" key="4">
    <source>
        <dbReference type="ARBA" id="ARBA00022679"/>
    </source>
</evidence>
<evidence type="ECO:0000256" key="2">
    <source>
        <dbReference type="ARBA" id="ARBA00006490"/>
    </source>
</evidence>
<evidence type="ECO:0000256" key="6">
    <source>
        <dbReference type="ARBA" id="ARBA00022898"/>
    </source>
</evidence>
<keyword evidence="4" id="KW-0808">Transferase</keyword>
<keyword evidence="6" id="KW-0663">Pyridoxal phosphate</keyword>
<evidence type="ECO:0000256" key="7">
    <source>
        <dbReference type="ARBA" id="ARBA00023004"/>
    </source>
</evidence>
<keyword evidence="5" id="KW-0479">Metal-binding</keyword>
<gene>
    <name evidence="12" type="ORF">C1876_11825</name>
</gene>
<dbReference type="EC" id="2.8.1.7" evidence="3"/>
<sequence length="399" mass="42436">METYLDNAATAPMHPCVVDAVTRAMRETYGNPSSQHAKGRAARALLDESRAVVADAVGAFPDEIYFTSGGTESNNLALTGACAAIARTQGPGAVVTTALEHPSVTKTVRGLKRDGWRATYLDAPGGALDMDGLSAALDASDEVRLVSVMSVQSELGYRFPVDRVVDACAAARGRDGARPLVHTDAVQAFGKIPLDAHRLGVDLLSFCSHKVGGPKGVGALYVRRGVNLFTTAFGGGQERGLRSGTEALPLIAGFAEAARIARTEQGAAQARAAALRERLVNALRCRYADLILNSRDDGSPFIVNFTLPGTDNRRVLERLSDAGVYLSASMACSSNHTTVPPGTWREKHPLALQLAGVPARFTRCTYRVSFSDRTTDDDVDRFIAELGEVVPARLAQRIA</sequence>
<evidence type="ECO:0000256" key="3">
    <source>
        <dbReference type="ARBA" id="ARBA00012239"/>
    </source>
</evidence>
<accession>A0ABX9HH76</accession>
<keyword evidence="13" id="KW-1185">Reference proteome</keyword>
<dbReference type="InterPro" id="IPR000192">
    <property type="entry name" value="Aminotrans_V_dom"/>
</dbReference>
<evidence type="ECO:0000259" key="11">
    <source>
        <dbReference type="Pfam" id="PF00266"/>
    </source>
</evidence>
<dbReference type="Gene3D" id="3.90.1150.10">
    <property type="entry name" value="Aspartate Aminotransferase, domain 1"/>
    <property type="match status" value="1"/>
</dbReference>
<dbReference type="Proteomes" id="UP000253817">
    <property type="component" value="Unassembled WGS sequence"/>
</dbReference>
<evidence type="ECO:0000313" key="12">
    <source>
        <dbReference type="EMBL" id="RDB67779.1"/>
    </source>
</evidence>
<comment type="caution">
    <text evidence="12">The sequence shown here is derived from an EMBL/GenBank/DDBJ whole genome shotgun (WGS) entry which is preliminary data.</text>
</comment>
<protein>
    <recommendedName>
        <fullName evidence="3">cysteine desulfurase</fullName>
        <ecNumber evidence="3">2.8.1.7</ecNumber>
    </recommendedName>
</protein>
<evidence type="ECO:0000256" key="8">
    <source>
        <dbReference type="ARBA" id="ARBA00023014"/>
    </source>
</evidence>
<dbReference type="PANTHER" id="PTHR11601">
    <property type="entry name" value="CYSTEINE DESULFURYLASE FAMILY MEMBER"/>
    <property type="match status" value="1"/>
</dbReference>
<comment type="similarity">
    <text evidence="2">Belongs to the class-V pyridoxal-phosphate-dependent aminotransferase family. NifS/IscS subfamily.</text>
</comment>
<dbReference type="PANTHER" id="PTHR11601:SF34">
    <property type="entry name" value="CYSTEINE DESULFURASE"/>
    <property type="match status" value="1"/>
</dbReference>
<dbReference type="Gene3D" id="1.10.260.50">
    <property type="match status" value="1"/>
</dbReference>
<evidence type="ECO:0000313" key="13">
    <source>
        <dbReference type="Proteomes" id="UP000253817"/>
    </source>
</evidence>
<dbReference type="EMBL" id="PPTT01000021">
    <property type="protein sequence ID" value="RDB67779.1"/>
    <property type="molecule type" value="Genomic_DNA"/>
</dbReference>
<name>A0ABX9HH76_9ACTN</name>
<organism evidence="12 13">
    <name type="scientific">Eggerthella sinensis</name>
    <dbReference type="NCBI Taxonomy" id="242230"/>
    <lineage>
        <taxon>Bacteria</taxon>
        <taxon>Bacillati</taxon>
        <taxon>Actinomycetota</taxon>
        <taxon>Coriobacteriia</taxon>
        <taxon>Eggerthellales</taxon>
        <taxon>Eggerthellaceae</taxon>
        <taxon>Eggerthella</taxon>
    </lineage>
</organism>
<comment type="cofactor">
    <cofactor evidence="1 10">
        <name>pyridoxal 5'-phosphate</name>
        <dbReference type="ChEBI" id="CHEBI:597326"/>
    </cofactor>
</comment>
<dbReference type="InterPro" id="IPR015422">
    <property type="entry name" value="PyrdxlP-dep_Trfase_small"/>
</dbReference>
<evidence type="ECO:0000256" key="10">
    <source>
        <dbReference type="RuleBase" id="RU004504"/>
    </source>
</evidence>
<keyword evidence="8" id="KW-0411">Iron-sulfur</keyword>
<dbReference type="Pfam" id="PF00266">
    <property type="entry name" value="Aminotran_5"/>
    <property type="match status" value="1"/>
</dbReference>
<dbReference type="Gene3D" id="3.40.640.10">
    <property type="entry name" value="Type I PLP-dependent aspartate aminotransferase-like (Major domain)"/>
    <property type="match status" value="1"/>
</dbReference>
<dbReference type="InterPro" id="IPR015424">
    <property type="entry name" value="PyrdxlP-dep_Trfase"/>
</dbReference>